<dbReference type="EMBL" id="SDOX01000005">
    <property type="protein sequence ID" value="TFJ87593.1"/>
    <property type="molecule type" value="Genomic_DNA"/>
</dbReference>
<accession>A0A4D9DBZ2</accession>
<evidence type="ECO:0000313" key="3">
    <source>
        <dbReference type="EMBL" id="TFJ87593.1"/>
    </source>
</evidence>
<keyword evidence="2" id="KW-0732">Signal</keyword>
<evidence type="ECO:0000256" key="2">
    <source>
        <dbReference type="SAM" id="SignalP"/>
    </source>
</evidence>
<protein>
    <submittedName>
        <fullName evidence="3">Uncharacterized protein</fullName>
    </submittedName>
</protein>
<keyword evidence="1" id="KW-0472">Membrane</keyword>
<dbReference type="Proteomes" id="UP000355283">
    <property type="component" value="Unassembled WGS sequence"/>
</dbReference>
<comment type="caution">
    <text evidence="3">The sequence shown here is derived from an EMBL/GenBank/DDBJ whole genome shotgun (WGS) entry which is preliminary data.</text>
</comment>
<proteinExistence type="predicted"/>
<feature type="transmembrane region" description="Helical" evidence="1">
    <location>
        <begin position="72"/>
        <end position="95"/>
    </location>
</feature>
<feature type="chain" id="PRO_5020030897" evidence="2">
    <location>
        <begin position="19"/>
        <end position="231"/>
    </location>
</feature>
<keyword evidence="4" id="KW-1185">Reference proteome</keyword>
<dbReference type="OrthoDB" id="193358at2759"/>
<gene>
    <name evidence="3" type="ORF">NSK_000944</name>
</gene>
<evidence type="ECO:0000313" key="4">
    <source>
        <dbReference type="Proteomes" id="UP000355283"/>
    </source>
</evidence>
<feature type="signal peptide" evidence="2">
    <location>
        <begin position="1"/>
        <end position="18"/>
    </location>
</feature>
<name>A0A4D9DBZ2_9STRA</name>
<evidence type="ECO:0000256" key="1">
    <source>
        <dbReference type="SAM" id="Phobius"/>
    </source>
</evidence>
<keyword evidence="1" id="KW-0812">Transmembrane</keyword>
<dbReference type="AlphaFoldDB" id="A0A4D9DBZ2"/>
<reference evidence="3 4" key="1">
    <citation type="submission" date="2019-01" db="EMBL/GenBank/DDBJ databases">
        <title>Nuclear Genome Assembly of the Microalgal Biofuel strain Nannochloropsis salina CCMP1776.</title>
        <authorList>
            <person name="Hovde B."/>
        </authorList>
    </citation>
    <scope>NUCLEOTIDE SEQUENCE [LARGE SCALE GENOMIC DNA]</scope>
    <source>
        <strain evidence="3 4">CCMP1776</strain>
    </source>
</reference>
<keyword evidence="1" id="KW-1133">Transmembrane helix</keyword>
<organism evidence="3 4">
    <name type="scientific">Nannochloropsis salina CCMP1776</name>
    <dbReference type="NCBI Taxonomy" id="1027361"/>
    <lineage>
        <taxon>Eukaryota</taxon>
        <taxon>Sar</taxon>
        <taxon>Stramenopiles</taxon>
        <taxon>Ochrophyta</taxon>
        <taxon>Eustigmatophyceae</taxon>
        <taxon>Eustigmatales</taxon>
        <taxon>Monodopsidaceae</taxon>
        <taxon>Microchloropsis</taxon>
        <taxon>Microchloropsis salina</taxon>
    </lineage>
</organism>
<sequence length="231" mass="24329">MAARQLFLLALLPAVALSFMGHPRVSRGSVRMMSDLMDKPKISPAVSTPPAGGEPKSTALVPVNPQTIETSAAIVGTSAGIVFLGPLLGIVLGLLTNYAAKTDNDVGEAARGVGKTALEVFNYIVKINSKYQIGTKVSNSASSLVSKLKENDGEDSVVAKLEETLESTKTKLSDLDQEYDLVSKAKSAVGLTVDFSNSAIDKALELNEKYSIVDKTTDAVKKAVSKAKESI</sequence>